<dbReference type="EnsemblMetazoa" id="XM_014384926.2">
    <property type="protein sequence ID" value="XP_014240412.1"/>
    <property type="gene ID" value="LOC106661485"/>
</dbReference>
<evidence type="ECO:0000256" key="17">
    <source>
        <dbReference type="SAM" id="Phobius"/>
    </source>
</evidence>
<evidence type="ECO:0000256" key="16">
    <source>
        <dbReference type="ARBA" id="ARBA00049428"/>
    </source>
</evidence>
<comment type="catalytic activity">
    <reaction evidence="11">
        <text>12-(9Z-octadecenoyloxy)-octadecanoate + H2O = 12-hydroxyoctadecanoate + (9Z)-octadecenoate + H(+)</text>
        <dbReference type="Rhea" id="RHEA:52060"/>
        <dbReference type="ChEBI" id="CHEBI:15377"/>
        <dbReference type="ChEBI" id="CHEBI:15378"/>
        <dbReference type="ChEBI" id="CHEBI:30823"/>
        <dbReference type="ChEBI" id="CHEBI:84201"/>
        <dbReference type="ChEBI" id="CHEBI:136302"/>
    </reaction>
    <physiologicalReaction direction="left-to-right" evidence="11">
        <dbReference type="Rhea" id="RHEA:52061"/>
    </physiologicalReaction>
</comment>
<accession>A0A8I6R7A2</accession>
<evidence type="ECO:0000256" key="15">
    <source>
        <dbReference type="ARBA" id="ARBA00049322"/>
    </source>
</evidence>
<organism evidence="18 19">
    <name type="scientific">Cimex lectularius</name>
    <name type="common">Bed bug</name>
    <name type="synonym">Acanthia lectularia</name>
    <dbReference type="NCBI Taxonomy" id="79782"/>
    <lineage>
        <taxon>Eukaryota</taxon>
        <taxon>Metazoa</taxon>
        <taxon>Ecdysozoa</taxon>
        <taxon>Arthropoda</taxon>
        <taxon>Hexapoda</taxon>
        <taxon>Insecta</taxon>
        <taxon>Pterygota</taxon>
        <taxon>Neoptera</taxon>
        <taxon>Paraneoptera</taxon>
        <taxon>Hemiptera</taxon>
        <taxon>Heteroptera</taxon>
        <taxon>Panheteroptera</taxon>
        <taxon>Cimicomorpha</taxon>
        <taxon>Cimicidae</taxon>
        <taxon>Cimex</taxon>
    </lineage>
</organism>
<comment type="catalytic activity">
    <reaction evidence="9">
        <text>9-hexadecanoyloxy-octadecanoate + H2O = 9-hydroxy-octadecanoate + hexadecanoate + H(+)</text>
        <dbReference type="Rhea" id="RHEA:52052"/>
        <dbReference type="ChEBI" id="CHEBI:7896"/>
        <dbReference type="ChEBI" id="CHEBI:15377"/>
        <dbReference type="ChEBI" id="CHEBI:15378"/>
        <dbReference type="ChEBI" id="CHEBI:83670"/>
        <dbReference type="ChEBI" id="CHEBI:136286"/>
    </reaction>
    <physiologicalReaction direction="left-to-right" evidence="9">
        <dbReference type="Rhea" id="RHEA:52053"/>
    </physiologicalReaction>
</comment>
<evidence type="ECO:0000256" key="12">
    <source>
        <dbReference type="ARBA" id="ARBA00048800"/>
    </source>
</evidence>
<sequence>MQIANEREHRDIFLALATAVHGLGCINCFYMVVLTTYISVKSASTRFARFGYNFKFSNTINLLIQLLYNLYAIFVDVLMWSNYARDIPLCYSELRSFIRASAAVPFGWCHSFVYWTFHYIDPRALHDKNIPILPFWPKHLVNTVIPVILILDIFVCRGDPVNNIAGGIVTFIYCMFYMIWLQIIYYMTNYWAVPFLANLSLMMKFSIFLSSMFVVYLFLLLGNAVTDLLWNDDSYSYKLYRRYLLREFGRSIHNHEDMGSEVQNLQMVLSADQVKAKKLTITK</sequence>
<comment type="catalytic activity">
    <reaction evidence="15">
        <text>13-(9Z-hexadecenoyloxy)-octadecanoate + H2O = 13-hydroxy-octadecanoate + (9Z)-hexadecenoate + H(+)</text>
        <dbReference type="Rhea" id="RHEA:52076"/>
        <dbReference type="ChEBI" id="CHEBI:15377"/>
        <dbReference type="ChEBI" id="CHEBI:15378"/>
        <dbReference type="ChEBI" id="CHEBI:32372"/>
        <dbReference type="ChEBI" id="CHEBI:136304"/>
        <dbReference type="ChEBI" id="CHEBI:136315"/>
    </reaction>
    <physiologicalReaction direction="left-to-right" evidence="15">
        <dbReference type="Rhea" id="RHEA:52077"/>
    </physiologicalReaction>
</comment>
<dbReference type="GO" id="GO:0012505">
    <property type="term" value="C:endomembrane system"/>
    <property type="evidence" value="ECO:0007669"/>
    <property type="project" value="UniProtKB-SubCell"/>
</dbReference>
<dbReference type="GeneID" id="106661485"/>
<comment type="subcellular location">
    <subcellularLocation>
        <location evidence="2">Endomembrane system</location>
        <topology evidence="2">Multi-pass membrane protein</topology>
    </subcellularLocation>
</comment>
<dbReference type="PANTHER" id="PTHR10989:SF16">
    <property type="entry name" value="AT02829P-RELATED"/>
    <property type="match status" value="1"/>
</dbReference>
<dbReference type="Proteomes" id="UP000494040">
    <property type="component" value="Unassembled WGS sequence"/>
</dbReference>
<dbReference type="RefSeq" id="XP_014240412.1">
    <property type="nucleotide sequence ID" value="XM_014384926.2"/>
</dbReference>
<comment type="catalytic activity">
    <reaction evidence="13">
        <text>9-octadecanoyloxy-octadecanoate + H2O = 9-hydroxy-octadecanoate + octadecanoate + H(+)</text>
        <dbReference type="Rhea" id="RHEA:52096"/>
        <dbReference type="ChEBI" id="CHEBI:15377"/>
        <dbReference type="ChEBI" id="CHEBI:15378"/>
        <dbReference type="ChEBI" id="CHEBI:25629"/>
        <dbReference type="ChEBI" id="CHEBI:136286"/>
        <dbReference type="ChEBI" id="CHEBI:136373"/>
    </reaction>
    <physiologicalReaction direction="left-to-right" evidence="13">
        <dbReference type="Rhea" id="RHEA:52097"/>
    </physiologicalReaction>
</comment>
<comment type="catalytic activity">
    <reaction evidence="12">
        <text>9-(9Z-octadecenoyloxy)-octadecanoate + H2O = 9-hydroxy-octadecanoate + (9Z)-octadecenoate + H(+)</text>
        <dbReference type="Rhea" id="RHEA:52048"/>
        <dbReference type="ChEBI" id="CHEBI:15377"/>
        <dbReference type="ChEBI" id="CHEBI:15378"/>
        <dbReference type="ChEBI" id="CHEBI:30823"/>
        <dbReference type="ChEBI" id="CHEBI:136282"/>
        <dbReference type="ChEBI" id="CHEBI:136286"/>
    </reaction>
    <physiologicalReaction direction="left-to-right" evidence="12">
        <dbReference type="Rhea" id="RHEA:52049"/>
    </physiologicalReaction>
</comment>
<comment type="catalytic activity">
    <reaction evidence="16">
        <text>12-(9Z-hexadecenoyloxy)-octadecanoate + H2O = 12-hydroxyoctadecanoate + (9Z)-hexadecenoate + H(+)</text>
        <dbReference type="Rhea" id="RHEA:52072"/>
        <dbReference type="ChEBI" id="CHEBI:15377"/>
        <dbReference type="ChEBI" id="CHEBI:15378"/>
        <dbReference type="ChEBI" id="CHEBI:32372"/>
        <dbReference type="ChEBI" id="CHEBI:84201"/>
        <dbReference type="ChEBI" id="CHEBI:136312"/>
    </reaction>
    <physiologicalReaction direction="left-to-right" evidence="16">
        <dbReference type="Rhea" id="RHEA:52073"/>
    </physiologicalReaction>
</comment>
<evidence type="ECO:0000256" key="13">
    <source>
        <dbReference type="ARBA" id="ARBA00049221"/>
    </source>
</evidence>
<evidence type="ECO:0000256" key="9">
    <source>
        <dbReference type="ARBA" id="ARBA00047863"/>
    </source>
</evidence>
<comment type="catalytic activity">
    <reaction evidence="1">
        <text>9-(9Z-hexadecenoyloxy)-octadecanoate + H2O = (9Z)-hexadecenoate + 9-hydroxy-octadecanoate + H(+)</text>
        <dbReference type="Rhea" id="RHEA:52068"/>
        <dbReference type="ChEBI" id="CHEBI:15377"/>
        <dbReference type="ChEBI" id="CHEBI:15378"/>
        <dbReference type="ChEBI" id="CHEBI:32372"/>
        <dbReference type="ChEBI" id="CHEBI:136286"/>
        <dbReference type="ChEBI" id="CHEBI:136309"/>
    </reaction>
    <physiologicalReaction direction="left-to-right" evidence="1">
        <dbReference type="Rhea" id="RHEA:52069"/>
    </physiologicalReaction>
</comment>
<evidence type="ECO:0000313" key="19">
    <source>
        <dbReference type="Proteomes" id="UP000494040"/>
    </source>
</evidence>
<evidence type="ECO:0000256" key="14">
    <source>
        <dbReference type="ARBA" id="ARBA00049296"/>
    </source>
</evidence>
<feature type="transmembrane region" description="Helical" evidence="17">
    <location>
        <begin position="100"/>
        <end position="120"/>
    </location>
</feature>
<dbReference type="Pfam" id="PF04750">
    <property type="entry name" value="Far-17a_AIG1"/>
    <property type="match status" value="1"/>
</dbReference>
<evidence type="ECO:0000256" key="10">
    <source>
        <dbReference type="ARBA" id="ARBA00048680"/>
    </source>
</evidence>
<comment type="catalytic activity">
    <reaction evidence="7">
        <text>12-hexadecanoyloxy-octadecanoate + H2O = 12-hydroxyoctadecanoate + hexadecanoate + H(+)</text>
        <dbReference type="Rhea" id="RHEA:52056"/>
        <dbReference type="ChEBI" id="CHEBI:7896"/>
        <dbReference type="ChEBI" id="CHEBI:15377"/>
        <dbReference type="ChEBI" id="CHEBI:15378"/>
        <dbReference type="ChEBI" id="CHEBI:83677"/>
        <dbReference type="ChEBI" id="CHEBI:84201"/>
    </reaction>
    <physiologicalReaction direction="left-to-right" evidence="7">
        <dbReference type="Rhea" id="RHEA:52057"/>
    </physiologicalReaction>
</comment>
<protein>
    <submittedName>
        <fullName evidence="18">Uncharacterized protein</fullName>
    </submittedName>
</protein>
<feature type="transmembrane region" description="Helical" evidence="17">
    <location>
        <begin position="12"/>
        <end position="40"/>
    </location>
</feature>
<comment type="catalytic activity">
    <reaction evidence="14">
        <text>13-(9Z-octadecenoyloxy)-octadecanoate + H2O = 13-hydroxy-octadecanoate + (9Z)-octadecenoate + H(+)</text>
        <dbReference type="Rhea" id="RHEA:52064"/>
        <dbReference type="ChEBI" id="CHEBI:15377"/>
        <dbReference type="ChEBI" id="CHEBI:15378"/>
        <dbReference type="ChEBI" id="CHEBI:30823"/>
        <dbReference type="ChEBI" id="CHEBI:136303"/>
        <dbReference type="ChEBI" id="CHEBI:136304"/>
    </reaction>
    <physiologicalReaction direction="left-to-right" evidence="14">
        <dbReference type="Rhea" id="RHEA:52065"/>
    </physiologicalReaction>
</comment>
<feature type="transmembrane region" description="Helical" evidence="17">
    <location>
        <begin position="168"/>
        <end position="187"/>
    </location>
</feature>
<feature type="transmembrane region" description="Helical" evidence="17">
    <location>
        <begin position="60"/>
        <end position="79"/>
    </location>
</feature>
<proteinExistence type="inferred from homology"/>
<evidence type="ECO:0000256" key="4">
    <source>
        <dbReference type="ARBA" id="ARBA00022692"/>
    </source>
</evidence>
<dbReference type="KEGG" id="clec:106661485"/>
<dbReference type="GO" id="GO:0016020">
    <property type="term" value="C:membrane"/>
    <property type="evidence" value="ECO:0007669"/>
    <property type="project" value="InterPro"/>
</dbReference>
<comment type="catalytic activity">
    <reaction evidence="8">
        <text>13-octadecanoyloxy-octadecanoate + H2O = 13-hydroxy-octadecanoate + octadecanoate + H(+)</text>
        <dbReference type="Rhea" id="RHEA:52084"/>
        <dbReference type="ChEBI" id="CHEBI:15377"/>
        <dbReference type="ChEBI" id="CHEBI:15378"/>
        <dbReference type="ChEBI" id="CHEBI:25629"/>
        <dbReference type="ChEBI" id="CHEBI:136304"/>
        <dbReference type="ChEBI" id="CHEBI:136335"/>
    </reaction>
    <physiologicalReaction direction="left-to-right" evidence="8">
        <dbReference type="Rhea" id="RHEA:52085"/>
    </physiologicalReaction>
</comment>
<evidence type="ECO:0000256" key="5">
    <source>
        <dbReference type="ARBA" id="ARBA00022989"/>
    </source>
</evidence>
<name>A0A8I6R7A2_CIMLE</name>
<keyword evidence="4 17" id="KW-0812">Transmembrane</keyword>
<comment type="catalytic activity">
    <reaction evidence="10">
        <text>12-octadecanoyloxy-octadecanoate + H2O = 12-hydroxyoctadecanoate + octadecanoate + H(+)</text>
        <dbReference type="Rhea" id="RHEA:52080"/>
        <dbReference type="ChEBI" id="CHEBI:15377"/>
        <dbReference type="ChEBI" id="CHEBI:15378"/>
        <dbReference type="ChEBI" id="CHEBI:25629"/>
        <dbReference type="ChEBI" id="CHEBI:84201"/>
        <dbReference type="ChEBI" id="CHEBI:136330"/>
    </reaction>
    <physiologicalReaction direction="left-to-right" evidence="10">
        <dbReference type="Rhea" id="RHEA:52081"/>
    </physiologicalReaction>
</comment>
<dbReference type="OrthoDB" id="1898221at2759"/>
<evidence type="ECO:0000256" key="7">
    <source>
        <dbReference type="ARBA" id="ARBA00047368"/>
    </source>
</evidence>
<feature type="transmembrane region" description="Helical" evidence="17">
    <location>
        <begin position="140"/>
        <end position="156"/>
    </location>
</feature>
<evidence type="ECO:0000256" key="11">
    <source>
        <dbReference type="ARBA" id="ARBA00048701"/>
    </source>
</evidence>
<evidence type="ECO:0000256" key="2">
    <source>
        <dbReference type="ARBA" id="ARBA00004127"/>
    </source>
</evidence>
<dbReference type="PANTHER" id="PTHR10989">
    <property type="entry name" value="ANDROGEN-INDUCED PROTEIN 1-RELATED"/>
    <property type="match status" value="1"/>
</dbReference>
<keyword evidence="19" id="KW-1185">Reference proteome</keyword>
<evidence type="ECO:0000313" key="18">
    <source>
        <dbReference type="EnsemblMetazoa" id="XP_014240412.1"/>
    </source>
</evidence>
<dbReference type="AlphaFoldDB" id="A0A8I6R7A2"/>
<evidence type="ECO:0000256" key="8">
    <source>
        <dbReference type="ARBA" id="ARBA00047427"/>
    </source>
</evidence>
<evidence type="ECO:0000256" key="6">
    <source>
        <dbReference type="ARBA" id="ARBA00023136"/>
    </source>
</evidence>
<reference evidence="18" key="1">
    <citation type="submission" date="2022-01" db="UniProtKB">
        <authorList>
            <consortium name="EnsemblMetazoa"/>
        </authorList>
    </citation>
    <scope>IDENTIFICATION</scope>
</reference>
<evidence type="ECO:0000256" key="1">
    <source>
        <dbReference type="ARBA" id="ARBA00000923"/>
    </source>
</evidence>
<feature type="transmembrane region" description="Helical" evidence="17">
    <location>
        <begin position="207"/>
        <end position="230"/>
    </location>
</feature>
<dbReference type="InterPro" id="IPR006838">
    <property type="entry name" value="ADTRP_AIG1"/>
</dbReference>
<keyword evidence="6 17" id="KW-0472">Membrane</keyword>
<comment type="similarity">
    <text evidence="3">Belongs to the AIG1 family.</text>
</comment>
<evidence type="ECO:0000256" key="3">
    <source>
        <dbReference type="ARBA" id="ARBA00009300"/>
    </source>
</evidence>
<keyword evidence="5 17" id="KW-1133">Transmembrane helix</keyword>